<dbReference type="GO" id="GO:0004806">
    <property type="term" value="F:triacylglycerol lipase activity"/>
    <property type="evidence" value="ECO:0007669"/>
    <property type="project" value="InterPro"/>
</dbReference>
<dbReference type="Gene3D" id="3.40.1090.10">
    <property type="entry name" value="Cytosolic phospholipase A2 catalytic domain"/>
    <property type="match status" value="1"/>
</dbReference>
<keyword evidence="4" id="KW-0443">Lipid metabolism</keyword>
<keyword evidence="3" id="KW-0442">Lipid degradation</keyword>
<dbReference type="SUPFAM" id="SSF52151">
    <property type="entry name" value="FabD/lysophospholipase-like"/>
    <property type="match status" value="1"/>
</dbReference>
<dbReference type="CDD" id="cd07229">
    <property type="entry name" value="Pat_TGL3_like"/>
    <property type="match status" value="1"/>
</dbReference>
<dbReference type="EMBL" id="ABDF02000004">
    <property type="protein sequence ID" value="EHK24785.1"/>
    <property type="molecule type" value="Genomic_DNA"/>
</dbReference>
<evidence type="ECO:0000313" key="7">
    <source>
        <dbReference type="EMBL" id="EHK24785.1"/>
    </source>
</evidence>
<keyword evidence="8" id="KW-1185">Reference proteome</keyword>
<sequence length="553" mass="62129">MIVFLTPLKKLLSWYTRKNPVKLWLELLRNAETFEEWEEAALHLDNLLGLDLWRNNPTSKYYDWALITERLDSLIIAREENNYEQLVNLLRSGLVRNLGNIAVPKLYNRSFSGTKYLIEEYIAQVAESVEDISALPTSAASSLHPNEKALTNQMKLDFIHDTRQAFGRTTLVLQGGAIFGLCHLGVVKALFLRGLLPRIITGTATGALIAALVAIHTEEELPAVLRGDGIDLSAFASKGVTEDGQIPAEQSLKSRWETLLRRIRRFSREGYFLDVTVLEECVRANVGDLTFEEAYNRSKRVLNITVATDGQGAGVPTLLNYITAPNVLIWTAAVASNASSPSLYGRSKATILCKDAHGNIVPWAPANTTDFRHWTHASYTDRDSPLRRIAELFNVNHFIVSQARPYLIPFLQSDMHGPSLLETRSKTTQLSAFLVRMVGLEIRHRLRQLDSLRLLPASIRRFLVDEQVPAASMTLVPEVTAGDFVRLLETPTRDTLNYWILRGERSVWPALAALRIRCAVENELDRSYQVVRKLKAGDLRRKGSMAAFADNGR</sequence>
<dbReference type="eggNOG" id="KOG2214">
    <property type="taxonomic scope" value="Eukaryota"/>
</dbReference>
<dbReference type="Proteomes" id="UP000007115">
    <property type="component" value="Unassembled WGS sequence"/>
</dbReference>
<dbReference type="InterPro" id="IPR050301">
    <property type="entry name" value="NTE"/>
</dbReference>
<dbReference type="OMA" id="SIVPWPH"/>
<accession>G9MKN8</accession>
<dbReference type="InterPro" id="IPR021771">
    <property type="entry name" value="Triacylglycerol_lipase_N"/>
</dbReference>
<evidence type="ECO:0000256" key="2">
    <source>
        <dbReference type="ARBA" id="ARBA00022801"/>
    </source>
</evidence>
<organism evidence="7 8">
    <name type="scientific">Hypocrea virens (strain Gv29-8 / FGSC 10586)</name>
    <name type="common">Gliocladium virens</name>
    <name type="synonym">Trichoderma virens</name>
    <dbReference type="NCBI Taxonomy" id="413071"/>
    <lineage>
        <taxon>Eukaryota</taxon>
        <taxon>Fungi</taxon>
        <taxon>Dikarya</taxon>
        <taxon>Ascomycota</taxon>
        <taxon>Pezizomycotina</taxon>
        <taxon>Sordariomycetes</taxon>
        <taxon>Hypocreomycetidae</taxon>
        <taxon>Hypocreales</taxon>
        <taxon>Hypocreaceae</taxon>
        <taxon>Trichoderma</taxon>
    </lineage>
</organism>
<protein>
    <recommendedName>
        <fullName evidence="6">PNPLA domain-containing protein</fullName>
    </recommendedName>
</protein>
<comment type="caution">
    <text evidence="5">Lacks conserved residue(s) required for the propagation of feature annotation.</text>
</comment>
<dbReference type="GeneID" id="25792884"/>
<dbReference type="PANTHER" id="PTHR14226">
    <property type="entry name" value="NEUROPATHY TARGET ESTERASE/SWISS CHEESE D.MELANOGASTER"/>
    <property type="match status" value="1"/>
</dbReference>
<keyword evidence="2" id="KW-0378">Hydrolase</keyword>
<evidence type="ECO:0000256" key="5">
    <source>
        <dbReference type="PROSITE-ProRule" id="PRU01161"/>
    </source>
</evidence>
<dbReference type="HOGENOM" id="CLU_009031_5_0_1"/>
<evidence type="ECO:0000259" key="6">
    <source>
        <dbReference type="PROSITE" id="PS51635"/>
    </source>
</evidence>
<evidence type="ECO:0000256" key="3">
    <source>
        <dbReference type="ARBA" id="ARBA00022963"/>
    </source>
</evidence>
<dbReference type="VEuPathDB" id="FungiDB:TRIVIDRAFT_30485"/>
<comment type="function">
    <text evidence="1">Probable lipid hydrolase.</text>
</comment>
<gene>
    <name evidence="7" type="ORF">TRIVIDRAFT_30485</name>
</gene>
<dbReference type="Pfam" id="PF01734">
    <property type="entry name" value="Patatin"/>
    <property type="match status" value="1"/>
</dbReference>
<dbReference type="GO" id="GO:0016042">
    <property type="term" value="P:lipid catabolic process"/>
    <property type="evidence" value="ECO:0007669"/>
    <property type="project" value="UniProtKB-KW"/>
</dbReference>
<dbReference type="STRING" id="413071.G9MKN8"/>
<dbReference type="InterPro" id="IPR016035">
    <property type="entry name" value="Acyl_Trfase/lysoPLipase"/>
</dbReference>
<feature type="domain" description="PNPLA" evidence="6">
    <location>
        <begin position="171"/>
        <end position="372"/>
    </location>
</feature>
<dbReference type="InterPro" id="IPR002641">
    <property type="entry name" value="PNPLA_dom"/>
</dbReference>
<dbReference type="PANTHER" id="PTHR14226:SF44">
    <property type="entry name" value="TRIACYLGLYCEROL LIPASE 3"/>
    <property type="match status" value="1"/>
</dbReference>
<dbReference type="GO" id="GO:0006641">
    <property type="term" value="P:triglyceride metabolic process"/>
    <property type="evidence" value="ECO:0007669"/>
    <property type="project" value="UniProtKB-ARBA"/>
</dbReference>
<reference evidence="7 8" key="1">
    <citation type="journal article" date="2011" name="Genome Biol.">
        <title>Comparative genome sequence analysis underscores mycoparasitism as the ancestral life style of Trichoderma.</title>
        <authorList>
            <person name="Kubicek C.P."/>
            <person name="Herrera-Estrella A."/>
            <person name="Seidl-Seiboth V."/>
            <person name="Martinez D.A."/>
            <person name="Druzhinina I.S."/>
            <person name="Thon M."/>
            <person name="Zeilinger S."/>
            <person name="Casas-Flores S."/>
            <person name="Horwitz B.A."/>
            <person name="Mukherjee P.K."/>
            <person name="Mukherjee M."/>
            <person name="Kredics L."/>
            <person name="Alcaraz L.D."/>
            <person name="Aerts A."/>
            <person name="Antal Z."/>
            <person name="Atanasova L."/>
            <person name="Cervantes-Badillo M.G."/>
            <person name="Challacombe J."/>
            <person name="Chertkov O."/>
            <person name="McCluskey K."/>
            <person name="Coulpier F."/>
            <person name="Deshpande N."/>
            <person name="von Doehren H."/>
            <person name="Ebbole D.J."/>
            <person name="Esquivel-Naranjo E.U."/>
            <person name="Fekete E."/>
            <person name="Flipphi M."/>
            <person name="Glaser F."/>
            <person name="Gomez-Rodriguez E.Y."/>
            <person name="Gruber S."/>
            <person name="Han C."/>
            <person name="Henrissat B."/>
            <person name="Hermosa R."/>
            <person name="Hernandez-Onate M."/>
            <person name="Karaffa L."/>
            <person name="Kosti I."/>
            <person name="Le Crom S."/>
            <person name="Lindquist E."/>
            <person name="Lucas S."/>
            <person name="Luebeck M."/>
            <person name="Luebeck P.S."/>
            <person name="Margeot A."/>
            <person name="Metz B."/>
            <person name="Misra M."/>
            <person name="Nevalainen H."/>
            <person name="Omann M."/>
            <person name="Packer N."/>
            <person name="Perrone G."/>
            <person name="Uresti-Rivera E.E."/>
            <person name="Salamov A."/>
            <person name="Schmoll M."/>
            <person name="Seiboth B."/>
            <person name="Shapiro H."/>
            <person name="Sukno S."/>
            <person name="Tamayo-Ramos J.A."/>
            <person name="Tisch D."/>
            <person name="Wiest A."/>
            <person name="Wilkinson H.H."/>
            <person name="Zhang M."/>
            <person name="Coutinho P.M."/>
            <person name="Kenerley C.M."/>
            <person name="Monte E."/>
            <person name="Baker S.E."/>
            <person name="Grigoriev I.V."/>
        </authorList>
    </citation>
    <scope>NUCLEOTIDE SEQUENCE [LARGE SCALE GENOMIC DNA]</scope>
    <source>
        <strain evidence="8">Gv29-8 / FGSC 10586</strain>
    </source>
</reference>
<evidence type="ECO:0000256" key="1">
    <source>
        <dbReference type="ARBA" id="ARBA00002682"/>
    </source>
</evidence>
<proteinExistence type="predicted"/>
<dbReference type="AlphaFoldDB" id="G9MKN8"/>
<dbReference type="InParanoid" id="G9MKN8"/>
<dbReference type="PROSITE" id="PS51635">
    <property type="entry name" value="PNPLA"/>
    <property type="match status" value="1"/>
</dbReference>
<evidence type="ECO:0000313" key="8">
    <source>
        <dbReference type="Proteomes" id="UP000007115"/>
    </source>
</evidence>
<dbReference type="Pfam" id="PF11815">
    <property type="entry name" value="DUF3336"/>
    <property type="match status" value="1"/>
</dbReference>
<dbReference type="OrthoDB" id="10049244at2759"/>
<evidence type="ECO:0000256" key="4">
    <source>
        <dbReference type="ARBA" id="ARBA00023098"/>
    </source>
</evidence>
<dbReference type="RefSeq" id="XP_013958986.1">
    <property type="nucleotide sequence ID" value="XM_014103511.1"/>
</dbReference>
<name>G9MKN8_HYPVG</name>
<comment type="caution">
    <text evidence="7">The sequence shown here is derived from an EMBL/GenBank/DDBJ whole genome shotgun (WGS) entry which is preliminary data.</text>
</comment>